<reference evidence="2 3" key="1">
    <citation type="submission" date="2017-09" db="EMBL/GenBank/DDBJ databases">
        <title>Complete genome sequence of Verrucomicrobial strain HZ-65, isolated from freshwater.</title>
        <authorList>
            <person name="Choi A."/>
        </authorList>
    </citation>
    <scope>NUCLEOTIDE SEQUENCE [LARGE SCALE GENOMIC DNA]</scope>
    <source>
        <strain evidence="2 3">HZ-65</strain>
    </source>
</reference>
<dbReference type="RefSeq" id="WP_096054578.1">
    <property type="nucleotide sequence ID" value="NZ_CP023344.1"/>
</dbReference>
<keyword evidence="3" id="KW-1185">Reference proteome</keyword>
<protein>
    <submittedName>
        <fullName evidence="2">Uncharacterized protein</fullName>
    </submittedName>
</protein>
<evidence type="ECO:0000256" key="1">
    <source>
        <dbReference type="SAM" id="SignalP"/>
    </source>
</evidence>
<gene>
    <name evidence="2" type="ORF">CMV30_02620</name>
</gene>
<dbReference type="OrthoDB" id="9855648at2"/>
<dbReference type="KEGG" id="vbh:CMV30_02620"/>
<dbReference type="Proteomes" id="UP000217265">
    <property type="component" value="Chromosome"/>
</dbReference>
<accession>A0A290Q3E5</accession>
<sequence>MKTPVHFLALLLALCSVTFATDPYTEAGFPAADREWTAADYTKASELIQQKKLPLPTLRKDDSSALFWRMANSLNFDRLGNKELPYETRLETYRTYAKALQSIYDAYLTELKSGASVGTEIDHLVAAMLYLTRHLVLITEDQLSKIPRARLTPETLDSLKKTKAAIAEQFFVVDRLLDEKYASKDRSYTVLLNATEDCLRTASNALSDEARADLHRRFEIRHGEFQNLKNKIILGSIVTSLLPTQKLWREMGMAGPSLWP</sequence>
<evidence type="ECO:0000313" key="3">
    <source>
        <dbReference type="Proteomes" id="UP000217265"/>
    </source>
</evidence>
<proteinExistence type="predicted"/>
<feature type="signal peptide" evidence="1">
    <location>
        <begin position="1"/>
        <end position="20"/>
    </location>
</feature>
<feature type="chain" id="PRO_5011996114" evidence="1">
    <location>
        <begin position="21"/>
        <end position="260"/>
    </location>
</feature>
<name>A0A290Q3E5_9BACT</name>
<dbReference type="EMBL" id="CP023344">
    <property type="protein sequence ID" value="ATC62943.1"/>
    <property type="molecule type" value="Genomic_DNA"/>
</dbReference>
<keyword evidence="1" id="KW-0732">Signal</keyword>
<evidence type="ECO:0000313" key="2">
    <source>
        <dbReference type="EMBL" id="ATC62943.1"/>
    </source>
</evidence>
<dbReference type="AlphaFoldDB" id="A0A290Q3E5"/>
<organism evidence="2 3">
    <name type="scientific">Nibricoccus aquaticus</name>
    <dbReference type="NCBI Taxonomy" id="2576891"/>
    <lineage>
        <taxon>Bacteria</taxon>
        <taxon>Pseudomonadati</taxon>
        <taxon>Verrucomicrobiota</taxon>
        <taxon>Opitutia</taxon>
        <taxon>Opitutales</taxon>
        <taxon>Opitutaceae</taxon>
        <taxon>Nibricoccus</taxon>
    </lineage>
</organism>